<gene>
    <name evidence="1" type="ORF">SISSUDRAFT_84190</name>
</gene>
<dbReference type="AlphaFoldDB" id="A0A166H6H2"/>
<accession>A0A166H6H2</accession>
<evidence type="ECO:0008006" key="3">
    <source>
        <dbReference type="Google" id="ProtNLM"/>
    </source>
</evidence>
<dbReference type="Proteomes" id="UP000076798">
    <property type="component" value="Unassembled WGS sequence"/>
</dbReference>
<keyword evidence="2" id="KW-1185">Reference proteome</keyword>
<dbReference type="EMBL" id="KV428014">
    <property type="protein sequence ID" value="KZT42394.1"/>
    <property type="molecule type" value="Genomic_DNA"/>
</dbReference>
<evidence type="ECO:0000313" key="1">
    <source>
        <dbReference type="EMBL" id="KZT42394.1"/>
    </source>
</evidence>
<reference evidence="1 2" key="1">
    <citation type="journal article" date="2016" name="Mol. Biol. Evol.">
        <title>Comparative Genomics of Early-Diverging Mushroom-Forming Fungi Provides Insights into the Origins of Lignocellulose Decay Capabilities.</title>
        <authorList>
            <person name="Nagy L.G."/>
            <person name="Riley R."/>
            <person name="Tritt A."/>
            <person name="Adam C."/>
            <person name="Daum C."/>
            <person name="Floudas D."/>
            <person name="Sun H."/>
            <person name="Yadav J.S."/>
            <person name="Pangilinan J."/>
            <person name="Larsson K.H."/>
            <person name="Matsuura K."/>
            <person name="Barry K."/>
            <person name="Labutti K."/>
            <person name="Kuo R."/>
            <person name="Ohm R.A."/>
            <person name="Bhattacharya S.S."/>
            <person name="Shirouzu T."/>
            <person name="Yoshinaga Y."/>
            <person name="Martin F.M."/>
            <person name="Grigoriev I.V."/>
            <person name="Hibbett D.S."/>
        </authorList>
    </citation>
    <scope>NUCLEOTIDE SEQUENCE [LARGE SCALE GENOMIC DNA]</scope>
    <source>
        <strain evidence="1 2">HHB10207 ss-3</strain>
    </source>
</reference>
<proteinExistence type="predicted"/>
<evidence type="ECO:0000313" key="2">
    <source>
        <dbReference type="Proteomes" id="UP000076798"/>
    </source>
</evidence>
<sequence length="406" mass="46041">MLEIEQLNIGSSPYVPLEIWIMILKAAGGPLVEDMMTRGVSQFIHNGSVFHARHTSSELRRTRKSIVLTCRQWASIGLAIFYDHIHLSEEKQIGQLLNILKRPVMGGVSSDRYGDYVRGILQGSETTIRGTDLISLISLCPNVNWIQIESIKTSDQNEWTAVQQSISSLTRLKSFSLGPHWVYATWRDRTAWPKTQFTLQSTSFLAYDDCLADMNIKGWSLPRLRELYLVVRDSSLVPRTNRLHEFLTEVGPQLTALSLHIYTSVPPSTSILRLCPNLKFLSCYGPKMLLGNGSHLEPLTPVHAHLETLSFASIYFGFTPKTDITELRPLLEHMDRQSFPSLKVIRFGKIFPVGEWGLVNACWHLPTWLYKVMKHWDDVGIDVQQADGVSIGLPVLSQQFLFTDAY</sequence>
<organism evidence="1 2">
    <name type="scientific">Sistotremastrum suecicum HHB10207 ss-3</name>
    <dbReference type="NCBI Taxonomy" id="1314776"/>
    <lineage>
        <taxon>Eukaryota</taxon>
        <taxon>Fungi</taxon>
        <taxon>Dikarya</taxon>
        <taxon>Basidiomycota</taxon>
        <taxon>Agaricomycotina</taxon>
        <taxon>Agaricomycetes</taxon>
        <taxon>Sistotremastrales</taxon>
        <taxon>Sistotremastraceae</taxon>
        <taxon>Sistotremastrum</taxon>
    </lineage>
</organism>
<name>A0A166H6H2_9AGAM</name>
<dbReference type="SUPFAM" id="SSF52047">
    <property type="entry name" value="RNI-like"/>
    <property type="match status" value="1"/>
</dbReference>
<dbReference type="OrthoDB" id="421226at2759"/>
<protein>
    <recommendedName>
        <fullName evidence="3">F-box domain-containing protein</fullName>
    </recommendedName>
</protein>